<sequence>MPLLSNLPRDVLELIVEQLTAQDALQLSRTNKRLNNIAVCYVLRDVRLSGERDSEVYRESSLLKTPDSEGSRTPNLRRLERVASFASFVLSNPALYAHHIRSLALMWGVFCGCSSNSELTSGNLDRACLCASAPPLLVQVFGHAGELRRLTIYKPGWLRSHTPELLDAIAALDKLDYLEIGHTRWEFPAVISRMRSRPSEIVLDGCSDRGSTLEHLKPHASTLRRLTLRCINLDNIADGSFSWPHVETLILRYVCTSIPFSDLPRLSPNARRVTLWGLSGSVLEGSSYWPSVDTLTAASFAPVVSSQIRRVDIMGDAPWRHGLQPLECIGPVVLSYTPRLLPATHIDDLVGGTWYASLRFLRLHGI</sequence>
<dbReference type="SUPFAM" id="SSF81383">
    <property type="entry name" value="F-box domain"/>
    <property type="match status" value="1"/>
</dbReference>
<dbReference type="CDD" id="cd09917">
    <property type="entry name" value="F-box_SF"/>
    <property type="match status" value="1"/>
</dbReference>
<keyword evidence="3" id="KW-1185">Reference proteome</keyword>
<dbReference type="Gene3D" id="3.80.10.10">
    <property type="entry name" value="Ribonuclease Inhibitor"/>
    <property type="match status" value="1"/>
</dbReference>
<evidence type="ECO:0000313" key="3">
    <source>
        <dbReference type="Proteomes" id="UP000256964"/>
    </source>
</evidence>
<reference evidence="2 3" key="1">
    <citation type="journal article" date="2018" name="Biotechnol. Biofuels">
        <title>Integrative visual omics of the white-rot fungus Polyporus brumalis exposes the biotechnological potential of its oxidative enzymes for delignifying raw plant biomass.</title>
        <authorList>
            <person name="Miyauchi S."/>
            <person name="Rancon A."/>
            <person name="Drula E."/>
            <person name="Hage H."/>
            <person name="Chaduli D."/>
            <person name="Favel A."/>
            <person name="Grisel S."/>
            <person name="Henrissat B."/>
            <person name="Herpoel-Gimbert I."/>
            <person name="Ruiz-Duenas F.J."/>
            <person name="Chevret D."/>
            <person name="Hainaut M."/>
            <person name="Lin J."/>
            <person name="Wang M."/>
            <person name="Pangilinan J."/>
            <person name="Lipzen A."/>
            <person name="Lesage-Meessen L."/>
            <person name="Navarro D."/>
            <person name="Riley R."/>
            <person name="Grigoriev I.V."/>
            <person name="Zhou S."/>
            <person name="Raouche S."/>
            <person name="Rosso M.N."/>
        </authorList>
    </citation>
    <scope>NUCLEOTIDE SEQUENCE [LARGE SCALE GENOMIC DNA]</scope>
    <source>
        <strain evidence="2 3">BRFM 1820</strain>
    </source>
</reference>
<dbReference type="EMBL" id="KZ857425">
    <property type="protein sequence ID" value="RDX46637.1"/>
    <property type="molecule type" value="Genomic_DNA"/>
</dbReference>
<accession>A0A371D276</accession>
<feature type="domain" description="F-box" evidence="1">
    <location>
        <begin position="1"/>
        <end position="37"/>
    </location>
</feature>
<dbReference type="PROSITE" id="PS50181">
    <property type="entry name" value="FBOX"/>
    <property type="match status" value="1"/>
</dbReference>
<name>A0A371D276_9APHY</name>
<dbReference type="SUPFAM" id="SSF52047">
    <property type="entry name" value="RNI-like"/>
    <property type="match status" value="1"/>
</dbReference>
<dbReference type="Proteomes" id="UP000256964">
    <property type="component" value="Unassembled WGS sequence"/>
</dbReference>
<protein>
    <recommendedName>
        <fullName evidence="1">F-box domain-containing protein</fullName>
    </recommendedName>
</protein>
<evidence type="ECO:0000259" key="1">
    <source>
        <dbReference type="PROSITE" id="PS50181"/>
    </source>
</evidence>
<dbReference type="AlphaFoldDB" id="A0A371D276"/>
<organism evidence="2 3">
    <name type="scientific">Lentinus brumalis</name>
    <dbReference type="NCBI Taxonomy" id="2498619"/>
    <lineage>
        <taxon>Eukaryota</taxon>
        <taxon>Fungi</taxon>
        <taxon>Dikarya</taxon>
        <taxon>Basidiomycota</taxon>
        <taxon>Agaricomycotina</taxon>
        <taxon>Agaricomycetes</taxon>
        <taxon>Polyporales</taxon>
        <taxon>Polyporaceae</taxon>
        <taxon>Lentinus</taxon>
    </lineage>
</organism>
<dbReference type="Pfam" id="PF00646">
    <property type="entry name" value="F-box"/>
    <property type="match status" value="1"/>
</dbReference>
<dbReference type="InterPro" id="IPR036047">
    <property type="entry name" value="F-box-like_dom_sf"/>
</dbReference>
<gene>
    <name evidence="2" type="ORF">OH76DRAFT_824676</name>
</gene>
<proteinExistence type="predicted"/>
<dbReference type="InterPro" id="IPR001810">
    <property type="entry name" value="F-box_dom"/>
</dbReference>
<dbReference type="InterPro" id="IPR032675">
    <property type="entry name" value="LRR_dom_sf"/>
</dbReference>
<evidence type="ECO:0000313" key="2">
    <source>
        <dbReference type="EMBL" id="RDX46637.1"/>
    </source>
</evidence>